<protein>
    <submittedName>
        <fullName evidence="1">Uncharacterized protein</fullName>
    </submittedName>
</protein>
<gene>
    <name evidence="1" type="ORF">XpiCFBP4643_09875</name>
</gene>
<comment type="caution">
    <text evidence="1">The sequence shown here is derived from an EMBL/GenBank/DDBJ whole genome shotgun (WGS) entry which is preliminary data.</text>
</comment>
<proteinExistence type="predicted"/>
<name>A0A2S7D3D6_9XANT</name>
<dbReference type="AlphaFoldDB" id="A0A2S7D3D6"/>
<evidence type="ECO:0000313" key="1">
    <source>
        <dbReference type="EMBL" id="PPU68352.1"/>
    </source>
</evidence>
<reference evidence="2" key="1">
    <citation type="submission" date="2016-08" db="EMBL/GenBank/DDBJ databases">
        <authorList>
            <person name="Merda D."/>
            <person name="Briand M."/>
            <person name="Taghouti G."/>
            <person name="Carrere S."/>
            <person name="Gouzy J."/>
            <person name="Portier P."/>
            <person name="Jacques M.-A."/>
            <person name="Fischer-Le Saux M."/>
        </authorList>
    </citation>
    <scope>NUCLEOTIDE SEQUENCE [LARGE SCALE GENOMIC DNA]</scope>
    <source>
        <strain evidence="2">CFBP4643</strain>
    </source>
</reference>
<keyword evidence="2" id="KW-1185">Reference proteome</keyword>
<dbReference type="EMBL" id="MDEI01000007">
    <property type="protein sequence ID" value="PPU68352.1"/>
    <property type="molecule type" value="Genomic_DNA"/>
</dbReference>
<evidence type="ECO:0000313" key="2">
    <source>
        <dbReference type="Proteomes" id="UP000238191"/>
    </source>
</evidence>
<sequence>MRRVCAWTRCKPLPHGTRYRRERVFASSKMKRRDVPAAPPAVVEDDLLRLQLQSNDCVIEA</sequence>
<dbReference type="Proteomes" id="UP000238191">
    <property type="component" value="Unassembled WGS sequence"/>
</dbReference>
<organism evidence="1 2">
    <name type="scientific">Xanthomonas pisi</name>
    <dbReference type="NCBI Taxonomy" id="56457"/>
    <lineage>
        <taxon>Bacteria</taxon>
        <taxon>Pseudomonadati</taxon>
        <taxon>Pseudomonadota</taxon>
        <taxon>Gammaproteobacteria</taxon>
        <taxon>Lysobacterales</taxon>
        <taxon>Lysobacteraceae</taxon>
        <taxon>Xanthomonas</taxon>
    </lineage>
</organism>
<accession>A0A2S7D3D6</accession>